<accession>A0A3N4LEC3</accession>
<evidence type="ECO:0000256" key="1">
    <source>
        <dbReference type="SAM" id="MobiDB-lite"/>
    </source>
</evidence>
<dbReference type="Proteomes" id="UP000267821">
    <property type="component" value="Unassembled WGS sequence"/>
</dbReference>
<dbReference type="EMBL" id="ML121561">
    <property type="protein sequence ID" value="RPB21244.1"/>
    <property type="molecule type" value="Genomic_DNA"/>
</dbReference>
<proteinExistence type="predicted"/>
<sequence length="66" mass="7352">MPPKRRGPTSQHTAKRPRAQGPIQHKHQHIQAIEASYQPTSSSQLTEVPSRNTSTTLEPNDQDLAL</sequence>
<evidence type="ECO:0000313" key="3">
    <source>
        <dbReference type="Proteomes" id="UP000267821"/>
    </source>
</evidence>
<protein>
    <submittedName>
        <fullName evidence="2">Uncharacterized protein</fullName>
    </submittedName>
</protein>
<gene>
    <name evidence="2" type="ORF">L211DRAFT_840847</name>
</gene>
<name>A0A3N4LEC3_9PEZI</name>
<feature type="non-terminal residue" evidence="2">
    <location>
        <position position="66"/>
    </location>
</feature>
<feature type="compositionally biased region" description="Polar residues" evidence="1">
    <location>
        <begin position="37"/>
        <end position="59"/>
    </location>
</feature>
<feature type="compositionally biased region" description="Basic residues" evidence="1">
    <location>
        <begin position="1"/>
        <end position="29"/>
    </location>
</feature>
<evidence type="ECO:0000313" key="2">
    <source>
        <dbReference type="EMBL" id="RPB21244.1"/>
    </source>
</evidence>
<feature type="region of interest" description="Disordered" evidence="1">
    <location>
        <begin position="1"/>
        <end position="66"/>
    </location>
</feature>
<dbReference type="AlphaFoldDB" id="A0A3N4LEC3"/>
<reference evidence="2 3" key="1">
    <citation type="journal article" date="2018" name="Nat. Ecol. Evol.">
        <title>Pezizomycetes genomes reveal the molecular basis of ectomycorrhizal truffle lifestyle.</title>
        <authorList>
            <person name="Murat C."/>
            <person name="Payen T."/>
            <person name="Noel B."/>
            <person name="Kuo A."/>
            <person name="Morin E."/>
            <person name="Chen J."/>
            <person name="Kohler A."/>
            <person name="Krizsan K."/>
            <person name="Balestrini R."/>
            <person name="Da Silva C."/>
            <person name="Montanini B."/>
            <person name="Hainaut M."/>
            <person name="Levati E."/>
            <person name="Barry K.W."/>
            <person name="Belfiori B."/>
            <person name="Cichocki N."/>
            <person name="Clum A."/>
            <person name="Dockter R.B."/>
            <person name="Fauchery L."/>
            <person name="Guy J."/>
            <person name="Iotti M."/>
            <person name="Le Tacon F."/>
            <person name="Lindquist E.A."/>
            <person name="Lipzen A."/>
            <person name="Malagnac F."/>
            <person name="Mello A."/>
            <person name="Molinier V."/>
            <person name="Miyauchi S."/>
            <person name="Poulain J."/>
            <person name="Riccioni C."/>
            <person name="Rubini A."/>
            <person name="Sitrit Y."/>
            <person name="Splivallo R."/>
            <person name="Traeger S."/>
            <person name="Wang M."/>
            <person name="Zifcakova L."/>
            <person name="Wipf D."/>
            <person name="Zambonelli A."/>
            <person name="Paolocci F."/>
            <person name="Nowrousian M."/>
            <person name="Ottonello S."/>
            <person name="Baldrian P."/>
            <person name="Spatafora J.W."/>
            <person name="Henrissat B."/>
            <person name="Nagy L.G."/>
            <person name="Aury J.M."/>
            <person name="Wincker P."/>
            <person name="Grigoriev I.V."/>
            <person name="Bonfante P."/>
            <person name="Martin F.M."/>
        </authorList>
    </citation>
    <scope>NUCLEOTIDE SEQUENCE [LARGE SCALE GENOMIC DNA]</scope>
    <source>
        <strain evidence="2 3">ATCC MYA-4762</strain>
    </source>
</reference>
<dbReference type="InParanoid" id="A0A3N4LEC3"/>
<keyword evidence="3" id="KW-1185">Reference proteome</keyword>
<organism evidence="2 3">
    <name type="scientific">Terfezia boudieri ATCC MYA-4762</name>
    <dbReference type="NCBI Taxonomy" id="1051890"/>
    <lineage>
        <taxon>Eukaryota</taxon>
        <taxon>Fungi</taxon>
        <taxon>Dikarya</taxon>
        <taxon>Ascomycota</taxon>
        <taxon>Pezizomycotina</taxon>
        <taxon>Pezizomycetes</taxon>
        <taxon>Pezizales</taxon>
        <taxon>Pezizaceae</taxon>
        <taxon>Terfezia</taxon>
    </lineage>
</organism>